<dbReference type="Pfam" id="PF08240">
    <property type="entry name" value="ADH_N"/>
    <property type="match status" value="1"/>
</dbReference>
<dbReference type="STRING" id="1302689.RG47T_3019"/>
<evidence type="ECO:0000256" key="1">
    <source>
        <dbReference type="ARBA" id="ARBA00022857"/>
    </source>
</evidence>
<dbReference type="GO" id="GO:0016491">
    <property type="term" value="F:oxidoreductase activity"/>
    <property type="evidence" value="ECO:0007669"/>
    <property type="project" value="InterPro"/>
</dbReference>
<dbReference type="PANTHER" id="PTHR44154:SF1">
    <property type="entry name" value="QUINONE OXIDOREDUCTASE"/>
    <property type="match status" value="1"/>
</dbReference>
<dbReference type="SMART" id="SM00829">
    <property type="entry name" value="PKS_ER"/>
    <property type="match status" value="1"/>
</dbReference>
<evidence type="ECO:0000313" key="4">
    <source>
        <dbReference type="Proteomes" id="UP000186720"/>
    </source>
</evidence>
<dbReference type="EMBL" id="MPPL01000001">
    <property type="protein sequence ID" value="OKS87558.1"/>
    <property type="molecule type" value="Genomic_DNA"/>
</dbReference>
<proteinExistence type="predicted"/>
<dbReference type="PANTHER" id="PTHR44154">
    <property type="entry name" value="QUINONE OXIDOREDUCTASE"/>
    <property type="match status" value="1"/>
</dbReference>
<protein>
    <recommendedName>
        <fullName evidence="2">Enoyl reductase (ER) domain-containing protein</fullName>
    </recommendedName>
</protein>
<dbReference type="Gene3D" id="3.90.180.10">
    <property type="entry name" value="Medium-chain alcohol dehydrogenases, catalytic domain"/>
    <property type="match status" value="1"/>
</dbReference>
<dbReference type="CDD" id="cd05289">
    <property type="entry name" value="MDR_like_2"/>
    <property type="match status" value="1"/>
</dbReference>
<dbReference type="Proteomes" id="UP000186720">
    <property type="component" value="Unassembled WGS sequence"/>
</dbReference>
<dbReference type="InterPro" id="IPR051603">
    <property type="entry name" value="Zinc-ADH_QOR/CCCR"/>
</dbReference>
<dbReference type="Pfam" id="PF13602">
    <property type="entry name" value="ADH_zinc_N_2"/>
    <property type="match status" value="1"/>
</dbReference>
<dbReference type="InterPro" id="IPR036291">
    <property type="entry name" value="NAD(P)-bd_dom_sf"/>
</dbReference>
<dbReference type="InterPro" id="IPR013154">
    <property type="entry name" value="ADH-like_N"/>
</dbReference>
<dbReference type="SUPFAM" id="SSF50129">
    <property type="entry name" value="GroES-like"/>
    <property type="match status" value="1"/>
</dbReference>
<accession>A0A1Q6A0N6</accession>
<name>A0A1Q6A0N6_9SPHI</name>
<gene>
    <name evidence="3" type="ORF">RG47T_3019</name>
</gene>
<comment type="caution">
    <text evidence="3">The sequence shown here is derived from an EMBL/GenBank/DDBJ whole genome shotgun (WGS) entry which is preliminary data.</text>
</comment>
<organism evidence="3 4">
    <name type="scientific">Mucilaginibacter polytrichastri</name>
    <dbReference type="NCBI Taxonomy" id="1302689"/>
    <lineage>
        <taxon>Bacteria</taxon>
        <taxon>Pseudomonadati</taxon>
        <taxon>Bacteroidota</taxon>
        <taxon>Sphingobacteriia</taxon>
        <taxon>Sphingobacteriales</taxon>
        <taxon>Sphingobacteriaceae</taxon>
        <taxon>Mucilaginibacter</taxon>
    </lineage>
</organism>
<reference evidence="3 4" key="1">
    <citation type="submission" date="2016-11" db="EMBL/GenBank/DDBJ databases">
        <title>Whole Genome Sequencing of Mucilaginibacter polytrichastri RG4-7(T) isolated from the moss sample.</title>
        <authorList>
            <person name="Li Y."/>
        </authorList>
    </citation>
    <scope>NUCLEOTIDE SEQUENCE [LARGE SCALE GENOMIC DNA]</scope>
    <source>
        <strain evidence="3 4">RG4-7</strain>
    </source>
</reference>
<dbReference type="Gene3D" id="3.40.50.720">
    <property type="entry name" value="NAD(P)-binding Rossmann-like Domain"/>
    <property type="match status" value="1"/>
</dbReference>
<evidence type="ECO:0000313" key="3">
    <source>
        <dbReference type="EMBL" id="OKS87558.1"/>
    </source>
</evidence>
<dbReference type="AlphaFoldDB" id="A0A1Q6A0N6"/>
<dbReference type="InterPro" id="IPR011032">
    <property type="entry name" value="GroES-like_sf"/>
</dbReference>
<evidence type="ECO:0000259" key="2">
    <source>
        <dbReference type="SMART" id="SM00829"/>
    </source>
</evidence>
<sequence>MHGSATLLKYIFINTTIMKAVKFEKYGGLDVLKIEDIQRPVPADNQVLVKVKAAGINPGEASIREGKLAKQFPTTFPSGEGSDFAGIIEEVGKGITGFNAGDEVIGFTDNRASHAEYVLAEADHIVPRPANVPWEQAGALFVAGTTAWASVHAVSLKPGDTVVVSGAAGGVGSLAVQLAKNAGANVIGLAGESNQQWLKDHGITAVIYGDGQADRIKTASAGKVDAFIDTFGKGYVDLALELGVPADRINTIIDFEAAQKHGVKTEGSAKAATAEVLAELAGLLASGKLEITVANTYPLDKVRDAYAELEQRHTHGKIVLIP</sequence>
<dbReference type="SUPFAM" id="SSF51735">
    <property type="entry name" value="NAD(P)-binding Rossmann-fold domains"/>
    <property type="match status" value="1"/>
</dbReference>
<keyword evidence="4" id="KW-1185">Reference proteome</keyword>
<keyword evidence="1" id="KW-0521">NADP</keyword>
<dbReference type="InterPro" id="IPR020843">
    <property type="entry name" value="ER"/>
</dbReference>
<feature type="domain" description="Enoyl reductase (ER)" evidence="2">
    <location>
        <begin position="27"/>
        <end position="320"/>
    </location>
</feature>